<organism evidence="2 3">
    <name type="scientific">Brachionus calyciflorus</name>
    <dbReference type="NCBI Taxonomy" id="104777"/>
    <lineage>
        <taxon>Eukaryota</taxon>
        <taxon>Metazoa</taxon>
        <taxon>Spiralia</taxon>
        <taxon>Gnathifera</taxon>
        <taxon>Rotifera</taxon>
        <taxon>Eurotatoria</taxon>
        <taxon>Monogononta</taxon>
        <taxon>Pseudotrocha</taxon>
        <taxon>Ploima</taxon>
        <taxon>Brachionidae</taxon>
        <taxon>Brachionus</taxon>
    </lineage>
</organism>
<keyword evidence="1" id="KW-0472">Membrane</keyword>
<name>A0A813MA71_9BILA</name>
<gene>
    <name evidence="2" type="ORF">OXX778_LOCUS2149</name>
</gene>
<dbReference type="OrthoDB" id="407355at2759"/>
<accession>A0A813MA71</accession>
<dbReference type="EMBL" id="CAJNOC010000160">
    <property type="protein sequence ID" value="CAF0720929.1"/>
    <property type="molecule type" value="Genomic_DNA"/>
</dbReference>
<reference evidence="2" key="1">
    <citation type="submission" date="2021-02" db="EMBL/GenBank/DDBJ databases">
        <authorList>
            <person name="Nowell W R."/>
        </authorList>
    </citation>
    <scope>NUCLEOTIDE SEQUENCE</scope>
    <source>
        <strain evidence="2">Ploen Becks lab</strain>
    </source>
</reference>
<sequence>MSPRLIQTIFISLFNLTILLIVTIFCIIIIKTNTSTLIGGTCTSDSNCKGYETGTVYCKCGTCSCIDSTKYEAPSTSYSGSNYRCFVKSGYSCSSDSECEKSCISSVCS</sequence>
<evidence type="ECO:0000256" key="1">
    <source>
        <dbReference type="SAM" id="Phobius"/>
    </source>
</evidence>
<dbReference type="AlphaFoldDB" id="A0A813MA71"/>
<proteinExistence type="predicted"/>
<comment type="caution">
    <text evidence="2">The sequence shown here is derived from an EMBL/GenBank/DDBJ whole genome shotgun (WGS) entry which is preliminary data.</text>
</comment>
<dbReference type="Proteomes" id="UP000663879">
    <property type="component" value="Unassembled WGS sequence"/>
</dbReference>
<evidence type="ECO:0000313" key="2">
    <source>
        <dbReference type="EMBL" id="CAF0720929.1"/>
    </source>
</evidence>
<keyword evidence="1" id="KW-1133">Transmembrane helix</keyword>
<evidence type="ECO:0000313" key="3">
    <source>
        <dbReference type="Proteomes" id="UP000663879"/>
    </source>
</evidence>
<protein>
    <submittedName>
        <fullName evidence="2">Uncharacterized protein</fullName>
    </submittedName>
</protein>
<keyword evidence="3" id="KW-1185">Reference proteome</keyword>
<keyword evidence="1" id="KW-0812">Transmembrane</keyword>
<feature type="transmembrane region" description="Helical" evidence="1">
    <location>
        <begin position="6"/>
        <end position="30"/>
    </location>
</feature>